<dbReference type="EMBL" id="JABFUD020000023">
    <property type="protein sequence ID" value="KAI5060838.1"/>
    <property type="molecule type" value="Genomic_DNA"/>
</dbReference>
<dbReference type="InterPro" id="IPR050693">
    <property type="entry name" value="Hsp70_NEF-Inhibitors"/>
</dbReference>
<evidence type="ECO:0000259" key="2">
    <source>
        <dbReference type="Pfam" id="PF08609"/>
    </source>
</evidence>
<dbReference type="GO" id="GO:0005783">
    <property type="term" value="C:endoplasmic reticulum"/>
    <property type="evidence" value="ECO:0007669"/>
    <property type="project" value="TreeGrafter"/>
</dbReference>
<dbReference type="InterPro" id="IPR016024">
    <property type="entry name" value="ARM-type_fold"/>
</dbReference>
<dbReference type="GO" id="GO:0000774">
    <property type="term" value="F:adenyl-nucleotide exchange factor activity"/>
    <property type="evidence" value="ECO:0007669"/>
    <property type="project" value="TreeGrafter"/>
</dbReference>
<evidence type="ECO:0000256" key="1">
    <source>
        <dbReference type="SAM" id="SignalP"/>
    </source>
</evidence>
<dbReference type="Gene3D" id="1.25.10.10">
    <property type="entry name" value="Leucine-rich Repeat Variant"/>
    <property type="match status" value="1"/>
</dbReference>
<dbReference type="InterPro" id="IPR011989">
    <property type="entry name" value="ARM-like"/>
</dbReference>
<feature type="chain" id="PRO_5038887540" description="Nucleotide exchange factor Fes1 domain-containing protein" evidence="1">
    <location>
        <begin position="27"/>
        <end position="388"/>
    </location>
</feature>
<feature type="domain" description="Nucleotide exchange factor Fes1" evidence="2">
    <location>
        <begin position="71"/>
        <end position="161"/>
    </location>
</feature>
<dbReference type="PANTHER" id="PTHR19316">
    <property type="entry name" value="PROTEIN FOLDING REGULATOR"/>
    <property type="match status" value="1"/>
</dbReference>
<protein>
    <recommendedName>
        <fullName evidence="2">Nucleotide exchange factor Fes1 domain-containing protein</fullName>
    </recommendedName>
</protein>
<sequence length="388" mass="42947">MAMAMKRRLLLLVVVFFFVQTSPAFAAEKKGDSLNVSSISWTTATHTDYLHSGSEGAEFDDNDADGGFGSLDSMLQWAIGHSDPVTLKGAARAVQNLSAPELKARGSAIMEIMESLRMPSDTDLMKAAIADLQNGTSSLEDKRRALQELLELVEPIFNSDDFHKLGGLVVVVNELDRMEQDLRILAAWVLGKASQNNEVVQNQLLELGVIPTLMAMTRSNSTEEAVKALYALSAVIRNHPLGQEQFYSIEGASLLEDLMRDKSSDMRLRRKALFLVADLAEQQKQSGGVLAEHEPSKSYLMAVVRLVEAEDLDIQEKALMAIHSLGGSSEHVRNLLKHECKVESALRKLQLRLDVLRQSENLSDFTEDLELLCQKVRSIFSDEETSSE</sequence>
<evidence type="ECO:0000313" key="4">
    <source>
        <dbReference type="Proteomes" id="UP000886520"/>
    </source>
</evidence>
<dbReference type="PANTHER" id="PTHR19316:SF32">
    <property type="entry name" value="ARM REPEAT SUPERFAMILY PROTEIN"/>
    <property type="match status" value="1"/>
</dbReference>
<dbReference type="Pfam" id="PF08609">
    <property type="entry name" value="Fes1"/>
    <property type="match status" value="1"/>
</dbReference>
<dbReference type="SUPFAM" id="SSF48371">
    <property type="entry name" value="ARM repeat"/>
    <property type="match status" value="1"/>
</dbReference>
<dbReference type="OrthoDB" id="10250458at2759"/>
<keyword evidence="1" id="KW-0732">Signal</keyword>
<gene>
    <name evidence="3" type="ORF">GOP47_0023343</name>
</gene>
<organism evidence="3 4">
    <name type="scientific">Adiantum capillus-veneris</name>
    <name type="common">Maidenhair fern</name>
    <dbReference type="NCBI Taxonomy" id="13818"/>
    <lineage>
        <taxon>Eukaryota</taxon>
        <taxon>Viridiplantae</taxon>
        <taxon>Streptophyta</taxon>
        <taxon>Embryophyta</taxon>
        <taxon>Tracheophyta</taxon>
        <taxon>Polypodiopsida</taxon>
        <taxon>Polypodiidae</taxon>
        <taxon>Polypodiales</taxon>
        <taxon>Pteridineae</taxon>
        <taxon>Pteridaceae</taxon>
        <taxon>Vittarioideae</taxon>
        <taxon>Adiantum</taxon>
    </lineage>
</organism>
<name>A0A9D4U3H7_ADICA</name>
<evidence type="ECO:0000313" key="3">
    <source>
        <dbReference type="EMBL" id="KAI5060838.1"/>
    </source>
</evidence>
<proteinExistence type="predicted"/>
<feature type="signal peptide" evidence="1">
    <location>
        <begin position="1"/>
        <end position="26"/>
    </location>
</feature>
<dbReference type="AlphaFoldDB" id="A0A9D4U3H7"/>
<reference evidence="3" key="1">
    <citation type="submission" date="2021-01" db="EMBL/GenBank/DDBJ databases">
        <title>Adiantum capillus-veneris genome.</title>
        <authorList>
            <person name="Fang Y."/>
            <person name="Liao Q."/>
        </authorList>
    </citation>
    <scope>NUCLEOTIDE SEQUENCE</scope>
    <source>
        <strain evidence="3">H3</strain>
        <tissue evidence="3">Leaf</tissue>
    </source>
</reference>
<dbReference type="Proteomes" id="UP000886520">
    <property type="component" value="Chromosome 23"/>
</dbReference>
<keyword evidence="4" id="KW-1185">Reference proteome</keyword>
<dbReference type="InterPro" id="IPR013918">
    <property type="entry name" value="Nucleotide_exch_fac_Fes1"/>
</dbReference>
<accession>A0A9D4U3H7</accession>
<comment type="caution">
    <text evidence="3">The sequence shown here is derived from an EMBL/GenBank/DDBJ whole genome shotgun (WGS) entry which is preliminary data.</text>
</comment>